<evidence type="ECO:0000256" key="3">
    <source>
        <dbReference type="ARBA" id="ARBA00022884"/>
    </source>
</evidence>
<dbReference type="InterPro" id="IPR045077">
    <property type="entry name" value="L3_arc_euk"/>
</dbReference>
<keyword evidence="2" id="KW-0699">rRNA-binding</keyword>
<dbReference type="GO" id="GO:0006412">
    <property type="term" value="P:translation"/>
    <property type="evidence" value="ECO:0007669"/>
    <property type="project" value="UniProtKB-UniRule"/>
</dbReference>
<dbReference type="InterPro" id="IPR019928">
    <property type="entry name" value="Ribosomal_uL3_arc"/>
</dbReference>
<dbReference type="PANTHER" id="PTHR11363">
    <property type="entry name" value="60S RIBOSOMAL PROTEIN L3-RELATED"/>
    <property type="match status" value="1"/>
</dbReference>
<proteinExistence type="inferred from homology"/>
<dbReference type="GO" id="GO:0003735">
    <property type="term" value="F:structural constituent of ribosome"/>
    <property type="evidence" value="ECO:0007669"/>
    <property type="project" value="UniProtKB-UniRule"/>
</dbReference>
<dbReference type="EMBL" id="JAFGDB010000005">
    <property type="protein sequence ID" value="MBN2066892.1"/>
    <property type="molecule type" value="Genomic_DNA"/>
</dbReference>
<dbReference type="InterPro" id="IPR044892">
    <property type="entry name" value="Ribosomal_L3_dom_3_arc_sf"/>
</dbReference>
<dbReference type="Gene3D" id="4.10.960.10">
    <property type="entry name" value="Ribosomal protein L3, domain 3"/>
    <property type="match status" value="1"/>
</dbReference>
<keyword evidence="3" id="KW-0694">RNA-binding</keyword>
<dbReference type="GO" id="GO:0022625">
    <property type="term" value="C:cytosolic large ribosomal subunit"/>
    <property type="evidence" value="ECO:0007669"/>
    <property type="project" value="UniProtKB-UniRule"/>
</dbReference>
<keyword evidence="4 9" id="KW-0689">Ribosomal protein</keyword>
<organism evidence="9 10">
    <name type="scientific">Candidatus Iainarchaeum sp</name>
    <dbReference type="NCBI Taxonomy" id="3101447"/>
    <lineage>
        <taxon>Archaea</taxon>
        <taxon>Candidatus Iainarchaeota</taxon>
        <taxon>Candidatus Iainarchaeia</taxon>
        <taxon>Candidatus Iainarchaeales</taxon>
        <taxon>Candidatus Iainarchaeaceae</taxon>
        <taxon>Candidatus Iainarchaeum</taxon>
    </lineage>
</organism>
<dbReference type="Pfam" id="PF00297">
    <property type="entry name" value="Ribosomal_L3"/>
    <property type="match status" value="1"/>
</dbReference>
<evidence type="ECO:0000256" key="2">
    <source>
        <dbReference type="ARBA" id="ARBA00022730"/>
    </source>
</evidence>
<evidence type="ECO:0000256" key="5">
    <source>
        <dbReference type="ARBA" id="ARBA00023274"/>
    </source>
</evidence>
<accession>A0A938YVK0</accession>
<dbReference type="NCBIfam" id="NF003261">
    <property type="entry name" value="PRK04231.1"/>
    <property type="match status" value="1"/>
</dbReference>
<dbReference type="SUPFAM" id="SSF50447">
    <property type="entry name" value="Translation proteins"/>
    <property type="match status" value="1"/>
</dbReference>
<comment type="similarity">
    <text evidence="1">Belongs to the universal ribosomal protein uL3 family.</text>
</comment>
<dbReference type="PANTHER" id="PTHR11363:SF5">
    <property type="entry name" value="LARGE RIBOSOMAL SUBUNIT PROTEIN UL3"/>
    <property type="match status" value="1"/>
</dbReference>
<dbReference type="NCBIfam" id="TIGR03626">
    <property type="entry name" value="L3_arch"/>
    <property type="match status" value="1"/>
</dbReference>
<dbReference type="Gene3D" id="3.30.1430.10">
    <property type="match status" value="1"/>
</dbReference>
<evidence type="ECO:0000313" key="9">
    <source>
        <dbReference type="EMBL" id="MBN2066892.1"/>
    </source>
</evidence>
<name>A0A938YVK0_9ARCH</name>
<keyword evidence="5" id="KW-0687">Ribonucleoprotein</keyword>
<evidence type="ECO:0000256" key="1">
    <source>
        <dbReference type="ARBA" id="ARBA00006540"/>
    </source>
</evidence>
<dbReference type="GO" id="GO:0019843">
    <property type="term" value="F:rRNA binding"/>
    <property type="evidence" value="ECO:0007669"/>
    <property type="project" value="UniProtKB-KW"/>
</dbReference>
<gene>
    <name evidence="9" type="ORF">JW744_00305</name>
</gene>
<dbReference type="InterPro" id="IPR000597">
    <property type="entry name" value="Ribosomal_uL3"/>
</dbReference>
<dbReference type="PROSITE" id="PS00474">
    <property type="entry name" value="RIBOSOMAL_L3"/>
    <property type="match status" value="1"/>
</dbReference>
<reference evidence="9" key="1">
    <citation type="submission" date="2021-01" db="EMBL/GenBank/DDBJ databases">
        <title>Active Sulfur Cycling in an Early Earth Analoge.</title>
        <authorList>
            <person name="Hahn C.R."/>
            <person name="Youssef N.H."/>
            <person name="Elshahed M."/>
        </authorList>
    </citation>
    <scope>NUCLEOTIDE SEQUENCE</scope>
    <source>
        <strain evidence="9">Zod_Metabat.1151</strain>
    </source>
</reference>
<dbReference type="AlphaFoldDB" id="A0A938YVK0"/>
<evidence type="ECO:0000313" key="10">
    <source>
        <dbReference type="Proteomes" id="UP000809243"/>
    </source>
</evidence>
<dbReference type="Proteomes" id="UP000809243">
    <property type="component" value="Unassembled WGS sequence"/>
</dbReference>
<feature type="region of interest" description="Disordered" evidence="8">
    <location>
        <begin position="124"/>
        <end position="149"/>
    </location>
</feature>
<evidence type="ECO:0000256" key="6">
    <source>
        <dbReference type="ARBA" id="ARBA00035457"/>
    </source>
</evidence>
<feature type="compositionally biased region" description="Basic residues" evidence="8">
    <location>
        <begin position="124"/>
        <end position="137"/>
    </location>
</feature>
<evidence type="ECO:0000256" key="7">
    <source>
        <dbReference type="NCBIfam" id="TIGR03626"/>
    </source>
</evidence>
<dbReference type="Gene3D" id="2.40.30.10">
    <property type="entry name" value="Translation factors"/>
    <property type="match status" value="1"/>
</dbReference>
<dbReference type="InterPro" id="IPR009000">
    <property type="entry name" value="Transl_B-barrel_sf"/>
</dbReference>
<protein>
    <recommendedName>
        <fullName evidence="6 7">50S ribosomal protein L3</fullName>
    </recommendedName>
</protein>
<dbReference type="InterPro" id="IPR019926">
    <property type="entry name" value="Ribosomal_uL3_CS"/>
</dbReference>
<evidence type="ECO:0000256" key="4">
    <source>
        <dbReference type="ARBA" id="ARBA00022980"/>
    </source>
</evidence>
<comment type="caution">
    <text evidence="9">The sequence shown here is derived from an EMBL/GenBank/DDBJ whole genome shotgun (WGS) entry which is preliminary data.</text>
</comment>
<sequence length="401" mass="44285">MVKKYRPRAGSLAVYPRKRAKRERPGFRAMPAIAVKEGEQSKPLNFLGYKVGMTHVLGRDSHEKGVTFGQEIAVPATVVECPALAVFGIRAYKKAEKGYGTAALADVFAKNIDKSLLKKIRSFKRKQKKEKKGGKEKKRAEEKPEKTAADLEKEKEKIIEVKLLCHSKPGMTTAGKKKPDVVEIALSGNAEQQLAYAKEALGKDLGIGSVFAEHDFIDVKAVTKGKGMQGPVKRFGVKTQRPKAKKQRVVGSIGPWNPSTVMFTVARPGQMGYHTRTELNKRVLKIGSAAEAAKINPKSGFKDYGILKNDFILVRGSIPGHVKRAIGIRHNIRKTPLLRHKLESIDFIATSREKPSAILEEEVKAVHVVTEKEEKAEKKSVADEIAVAAKGEQKKEKPKEN</sequence>
<feature type="compositionally biased region" description="Basic and acidic residues" evidence="8">
    <location>
        <begin position="138"/>
        <end position="149"/>
    </location>
</feature>
<evidence type="ECO:0000256" key="8">
    <source>
        <dbReference type="SAM" id="MobiDB-lite"/>
    </source>
</evidence>